<gene>
    <name evidence="2" type="ORF">SAMN05660453_0533</name>
</gene>
<dbReference type="STRING" id="283737.SAMN05660453_0533"/>
<dbReference type="PANTHER" id="PTHR34989:SF1">
    <property type="entry name" value="PROTEIN HDED"/>
    <property type="match status" value="1"/>
</dbReference>
<proteinExistence type="predicted"/>
<dbReference type="PANTHER" id="PTHR34989">
    <property type="entry name" value="PROTEIN HDED"/>
    <property type="match status" value="1"/>
</dbReference>
<keyword evidence="1" id="KW-0472">Membrane</keyword>
<evidence type="ECO:0000313" key="2">
    <source>
        <dbReference type="EMBL" id="SFB87962.1"/>
    </source>
</evidence>
<dbReference type="Pfam" id="PF03729">
    <property type="entry name" value="DUF308"/>
    <property type="match status" value="2"/>
</dbReference>
<sequence length="173" mass="19366">MREYNGERNWWSIAVGALFIVMAVAIFSRPLSTLVSLSYLFGFLALLHAFIVGYEAWSDRKMAKASSGWWIVTVILDVVIAVLFIGHIMAGISVIGVLFAIWFIWDSIFEIYMARVVRPLSGGVAFWTTFLGCLSVFLGFVMLFSPMLAASVMVWMIAFYLLAFGILIIARSL</sequence>
<keyword evidence="1" id="KW-1133">Transmembrane helix</keyword>
<dbReference type="EMBL" id="FOLI01000001">
    <property type="protein sequence ID" value="SFB87962.1"/>
    <property type="molecule type" value="Genomic_DNA"/>
</dbReference>
<protein>
    <submittedName>
        <fullName evidence="2">Uncharacterized membrane protein HdeD, DUF308 family</fullName>
    </submittedName>
</protein>
<reference evidence="2 3" key="1">
    <citation type="submission" date="2016-10" db="EMBL/GenBank/DDBJ databases">
        <authorList>
            <person name="de Groot N.N."/>
        </authorList>
    </citation>
    <scope>NUCLEOTIDE SEQUENCE [LARGE SCALE GENOMIC DNA]</scope>
    <source>
        <strain evidence="2 3">DSM 19113</strain>
    </source>
</reference>
<dbReference type="RefSeq" id="WP_091501740.1">
    <property type="nucleotide sequence ID" value="NZ_FOLI01000001.1"/>
</dbReference>
<dbReference type="OrthoDB" id="2325981at2"/>
<dbReference type="Proteomes" id="UP000199376">
    <property type="component" value="Unassembled WGS sequence"/>
</dbReference>
<name>A0A1I1EMT2_9LACO</name>
<organism evidence="2 3">
    <name type="scientific">Fructobacillus durionis</name>
    <dbReference type="NCBI Taxonomy" id="283737"/>
    <lineage>
        <taxon>Bacteria</taxon>
        <taxon>Bacillati</taxon>
        <taxon>Bacillota</taxon>
        <taxon>Bacilli</taxon>
        <taxon>Lactobacillales</taxon>
        <taxon>Lactobacillaceae</taxon>
        <taxon>Fructobacillus</taxon>
    </lineage>
</organism>
<feature type="transmembrane region" description="Helical" evidence="1">
    <location>
        <begin position="94"/>
        <end position="112"/>
    </location>
</feature>
<feature type="transmembrane region" description="Helical" evidence="1">
    <location>
        <begin position="12"/>
        <end position="31"/>
    </location>
</feature>
<dbReference type="GO" id="GO:0005886">
    <property type="term" value="C:plasma membrane"/>
    <property type="evidence" value="ECO:0007669"/>
    <property type="project" value="TreeGrafter"/>
</dbReference>
<keyword evidence="3" id="KW-1185">Reference proteome</keyword>
<feature type="transmembrane region" description="Helical" evidence="1">
    <location>
        <begin position="150"/>
        <end position="170"/>
    </location>
</feature>
<dbReference type="AlphaFoldDB" id="A0A1I1EMT2"/>
<accession>A0A1I1EMT2</accession>
<feature type="transmembrane region" description="Helical" evidence="1">
    <location>
        <begin position="69"/>
        <end position="88"/>
    </location>
</feature>
<evidence type="ECO:0000256" key="1">
    <source>
        <dbReference type="SAM" id="Phobius"/>
    </source>
</evidence>
<dbReference type="InterPro" id="IPR052712">
    <property type="entry name" value="Acid_resist_chaperone_HdeD"/>
</dbReference>
<keyword evidence="1" id="KW-0812">Transmembrane</keyword>
<dbReference type="InterPro" id="IPR005325">
    <property type="entry name" value="DUF308_memb"/>
</dbReference>
<feature type="transmembrane region" description="Helical" evidence="1">
    <location>
        <begin position="37"/>
        <end position="57"/>
    </location>
</feature>
<evidence type="ECO:0000313" key="3">
    <source>
        <dbReference type="Proteomes" id="UP000199376"/>
    </source>
</evidence>
<feature type="transmembrane region" description="Helical" evidence="1">
    <location>
        <begin position="124"/>
        <end position="144"/>
    </location>
</feature>